<keyword evidence="7" id="KW-0732">Signal</keyword>
<dbReference type="Pfam" id="PF11412">
    <property type="entry name" value="DsbD_N"/>
    <property type="match status" value="1"/>
</dbReference>
<evidence type="ECO:0000259" key="9">
    <source>
        <dbReference type="Pfam" id="PF11412"/>
    </source>
</evidence>
<feature type="chain" id="PRO_5045914036" evidence="7">
    <location>
        <begin position="26"/>
        <end position="702"/>
    </location>
</feature>
<proteinExistence type="predicted"/>
<dbReference type="Proteomes" id="UP001314635">
    <property type="component" value="Unassembled WGS sequence"/>
</dbReference>
<feature type="transmembrane region" description="Helical" evidence="6">
    <location>
        <begin position="522"/>
        <end position="541"/>
    </location>
</feature>
<sequence length="702" mass="73922">MSIRRLGLGALLLAALHLIPIMAAAAGPPHKAEVDTRLLIGEVAQIGGGSTEAWAGLDVRLGSGWHTYWRSAGDAGAPPDFDWSGSRNVADVTIEWPAPRRFTEQDIDTFGYDEHVLFPLRVRLQDKTAPAHLALKAVLFVCSVICTQQEAQLAADIPASTRQPNDQAQIDAWRHLVPRETSPGLSITALRLDRQAKPQLLLDVQASPLLVAPDVFIDGHDAISGGRVRVNRRSDGGVRFTVPVLGLDQAGPIDRLRVTLVDGDRSIEATLPVSAADTAPATAPATAMPHATAASIWTILGIALLGGFILNFMPCVFPVLSLKLVSLVDHAPDRSASPRSAFLATAAGIIASFVTLAVVLSAMKAAGAQVGWGLQFQQPVFLVAMIIVLAAFGANLLGLFEISLPWRIASWLGATTRDRTLASHLVNGFVMTLLATPCSAPFVGTAIAFALSQAAPQILLVFTGLGVGMAAPYLCLAAAPRFATLVPRPGRWMLKLRAVAAIAMAATAAWLLIVLSDISGPMPAIVLAAALLVAILIMTARRFPLRRAMVGAGLAVTIAVALMAATHVPQPPATAPSSGIVWQPLEPAEIAAQVRAGHTVFVDIGASWCVTCKVNEKLVLDSTAVRSRLSSGVVAIRADWTSPSDAIAAYLRSFGRYGLPFNAVFGPGAPDGILLPELLTPQIVLDAIDTASNPPHPENHKT</sequence>
<evidence type="ECO:0000256" key="7">
    <source>
        <dbReference type="SAM" id="SignalP"/>
    </source>
</evidence>
<keyword evidence="3" id="KW-0201">Cytochrome c-type biogenesis</keyword>
<feature type="transmembrane region" description="Helical" evidence="6">
    <location>
        <begin position="425"/>
        <end position="451"/>
    </location>
</feature>
<organism evidence="10 11">
    <name type="scientific">Bradyrhizobium denitrificans</name>
    <dbReference type="NCBI Taxonomy" id="2734912"/>
    <lineage>
        <taxon>Bacteria</taxon>
        <taxon>Pseudomonadati</taxon>
        <taxon>Pseudomonadota</taxon>
        <taxon>Alphaproteobacteria</taxon>
        <taxon>Hyphomicrobiales</taxon>
        <taxon>Nitrobacteraceae</taxon>
        <taxon>Bradyrhizobium</taxon>
    </lineage>
</organism>
<evidence type="ECO:0000313" key="11">
    <source>
        <dbReference type="Proteomes" id="UP001314635"/>
    </source>
</evidence>
<feature type="transmembrane region" description="Helical" evidence="6">
    <location>
        <begin position="296"/>
        <end position="320"/>
    </location>
</feature>
<evidence type="ECO:0000256" key="3">
    <source>
        <dbReference type="ARBA" id="ARBA00022748"/>
    </source>
</evidence>
<reference evidence="11" key="1">
    <citation type="journal article" date="2021" name="ISME J.">
        <title>Evolutionary origin and ecological implication of a unique nif island in free-living Bradyrhizobium lineages.</title>
        <authorList>
            <person name="Tao J."/>
        </authorList>
    </citation>
    <scope>NUCLEOTIDE SEQUENCE [LARGE SCALE GENOMIC DNA]</scope>
    <source>
        <strain evidence="11">SZCCT0094</strain>
    </source>
</reference>
<feature type="transmembrane region" description="Helical" evidence="6">
    <location>
        <begin position="380"/>
        <end position="404"/>
    </location>
</feature>
<evidence type="ECO:0000256" key="5">
    <source>
        <dbReference type="ARBA" id="ARBA00023136"/>
    </source>
</evidence>
<dbReference type="EMBL" id="JAFCLK010000031">
    <property type="protein sequence ID" value="MBR1139642.1"/>
    <property type="molecule type" value="Genomic_DNA"/>
</dbReference>
<keyword evidence="2 6" id="KW-0812">Transmembrane</keyword>
<dbReference type="InterPro" id="IPR028250">
    <property type="entry name" value="DsbDN"/>
</dbReference>
<dbReference type="CDD" id="cd02953">
    <property type="entry name" value="DsbDgamma"/>
    <property type="match status" value="1"/>
</dbReference>
<dbReference type="Pfam" id="PF02683">
    <property type="entry name" value="DsbD_TM"/>
    <property type="match status" value="1"/>
</dbReference>
<evidence type="ECO:0000256" key="6">
    <source>
        <dbReference type="SAM" id="Phobius"/>
    </source>
</evidence>
<dbReference type="Pfam" id="PF13899">
    <property type="entry name" value="Thioredoxin_7"/>
    <property type="match status" value="1"/>
</dbReference>
<comment type="subcellular location">
    <subcellularLocation>
        <location evidence="1">Membrane</location>
        <topology evidence="1">Multi-pass membrane protein</topology>
    </subcellularLocation>
</comment>
<evidence type="ECO:0000313" key="10">
    <source>
        <dbReference type="EMBL" id="MBR1139642.1"/>
    </source>
</evidence>
<evidence type="ECO:0000256" key="4">
    <source>
        <dbReference type="ARBA" id="ARBA00022989"/>
    </source>
</evidence>
<dbReference type="InterPro" id="IPR036249">
    <property type="entry name" value="Thioredoxin-like_sf"/>
</dbReference>
<keyword evidence="4 6" id="KW-1133">Transmembrane helix</keyword>
<feature type="signal peptide" evidence="7">
    <location>
        <begin position="1"/>
        <end position="25"/>
    </location>
</feature>
<feature type="domain" description="Cytochrome C biogenesis protein transmembrane" evidence="8">
    <location>
        <begin position="297"/>
        <end position="512"/>
    </location>
</feature>
<dbReference type="PANTHER" id="PTHR32234:SF3">
    <property type="entry name" value="SUPPRESSION OF COPPER SENSITIVITY PROTEIN"/>
    <property type="match status" value="1"/>
</dbReference>
<feature type="domain" description="Thiol:disulfide interchange protein DsbD N-terminal" evidence="9">
    <location>
        <begin position="51"/>
        <end position="154"/>
    </location>
</feature>
<dbReference type="InterPro" id="IPR003834">
    <property type="entry name" value="Cyt_c_assmbl_TM_dom"/>
</dbReference>
<keyword evidence="11" id="KW-1185">Reference proteome</keyword>
<evidence type="ECO:0000259" key="8">
    <source>
        <dbReference type="Pfam" id="PF02683"/>
    </source>
</evidence>
<dbReference type="PANTHER" id="PTHR32234">
    <property type="entry name" value="THIOL:DISULFIDE INTERCHANGE PROTEIN DSBD"/>
    <property type="match status" value="1"/>
</dbReference>
<feature type="transmembrane region" description="Helical" evidence="6">
    <location>
        <begin position="548"/>
        <end position="568"/>
    </location>
</feature>
<dbReference type="RefSeq" id="WP_172236736.1">
    <property type="nucleotide sequence ID" value="NZ_JABFDP010000011.1"/>
</dbReference>
<protein>
    <submittedName>
        <fullName evidence="10">Thioredoxin family protein</fullName>
    </submittedName>
</protein>
<feature type="transmembrane region" description="Helical" evidence="6">
    <location>
        <begin position="496"/>
        <end position="516"/>
    </location>
</feature>
<feature type="transmembrane region" description="Helical" evidence="6">
    <location>
        <begin position="341"/>
        <end position="360"/>
    </location>
</feature>
<dbReference type="Gene3D" id="3.40.30.10">
    <property type="entry name" value="Glutaredoxin"/>
    <property type="match status" value="1"/>
</dbReference>
<evidence type="ECO:0000256" key="1">
    <source>
        <dbReference type="ARBA" id="ARBA00004141"/>
    </source>
</evidence>
<comment type="caution">
    <text evidence="10">The sequence shown here is derived from an EMBL/GenBank/DDBJ whole genome shotgun (WGS) entry which is preliminary data.</text>
</comment>
<gene>
    <name evidence="10" type="ORF">JQ619_28190</name>
</gene>
<feature type="transmembrane region" description="Helical" evidence="6">
    <location>
        <begin position="457"/>
        <end position="476"/>
    </location>
</feature>
<keyword evidence="5 6" id="KW-0472">Membrane</keyword>
<dbReference type="InterPro" id="IPR035671">
    <property type="entry name" value="DsbD_gamma"/>
</dbReference>
<dbReference type="SUPFAM" id="SSF52833">
    <property type="entry name" value="Thioredoxin-like"/>
    <property type="match status" value="1"/>
</dbReference>
<name>A0ABS5GE80_9BRAD</name>
<accession>A0ABS5GE80</accession>
<evidence type="ECO:0000256" key="2">
    <source>
        <dbReference type="ARBA" id="ARBA00022692"/>
    </source>
</evidence>